<feature type="region of interest" description="Disordered" evidence="1">
    <location>
        <begin position="526"/>
        <end position="820"/>
    </location>
</feature>
<feature type="compositionally biased region" description="Acidic residues" evidence="1">
    <location>
        <begin position="541"/>
        <end position="555"/>
    </location>
</feature>
<feature type="region of interest" description="Disordered" evidence="1">
    <location>
        <begin position="96"/>
        <end position="235"/>
    </location>
</feature>
<dbReference type="Proteomes" id="UP000275408">
    <property type="component" value="Unassembled WGS sequence"/>
</dbReference>
<name>A0A3M6UKB6_POCDA</name>
<dbReference type="AlphaFoldDB" id="A0A3M6UKB6"/>
<feature type="region of interest" description="Disordered" evidence="1">
    <location>
        <begin position="373"/>
        <end position="430"/>
    </location>
</feature>
<comment type="caution">
    <text evidence="2">The sequence shown here is derived from an EMBL/GenBank/DDBJ whole genome shotgun (WGS) entry which is preliminary data.</text>
</comment>
<keyword evidence="3" id="KW-1185">Reference proteome</keyword>
<dbReference type="OMA" id="KPRTSGM"/>
<feature type="compositionally biased region" description="Basic residues" evidence="1">
    <location>
        <begin position="638"/>
        <end position="654"/>
    </location>
</feature>
<feature type="region of interest" description="Disordered" evidence="1">
    <location>
        <begin position="304"/>
        <end position="342"/>
    </location>
</feature>
<feature type="compositionally biased region" description="Basic and acidic residues" evidence="1">
    <location>
        <begin position="692"/>
        <end position="721"/>
    </location>
</feature>
<feature type="compositionally biased region" description="Basic and acidic residues" evidence="1">
    <location>
        <begin position="729"/>
        <end position="745"/>
    </location>
</feature>
<feature type="compositionally biased region" description="Basic and acidic residues" evidence="1">
    <location>
        <begin position="579"/>
        <end position="596"/>
    </location>
</feature>
<feature type="compositionally biased region" description="Basic and acidic residues" evidence="1">
    <location>
        <begin position="114"/>
        <end position="123"/>
    </location>
</feature>
<organism evidence="2 3">
    <name type="scientific">Pocillopora damicornis</name>
    <name type="common">Cauliflower coral</name>
    <name type="synonym">Millepora damicornis</name>
    <dbReference type="NCBI Taxonomy" id="46731"/>
    <lineage>
        <taxon>Eukaryota</taxon>
        <taxon>Metazoa</taxon>
        <taxon>Cnidaria</taxon>
        <taxon>Anthozoa</taxon>
        <taxon>Hexacorallia</taxon>
        <taxon>Scleractinia</taxon>
        <taxon>Astrocoeniina</taxon>
        <taxon>Pocilloporidae</taxon>
        <taxon>Pocillopora</taxon>
    </lineage>
</organism>
<evidence type="ECO:0000313" key="3">
    <source>
        <dbReference type="Proteomes" id="UP000275408"/>
    </source>
</evidence>
<reference evidence="2 3" key="1">
    <citation type="journal article" date="2018" name="Sci. Rep.">
        <title>Comparative analysis of the Pocillopora damicornis genome highlights role of immune system in coral evolution.</title>
        <authorList>
            <person name="Cunning R."/>
            <person name="Bay R.A."/>
            <person name="Gillette P."/>
            <person name="Baker A.C."/>
            <person name="Traylor-Knowles N."/>
        </authorList>
    </citation>
    <scope>NUCLEOTIDE SEQUENCE [LARGE SCALE GENOMIC DNA]</scope>
    <source>
        <strain evidence="2">RSMAS</strain>
        <tissue evidence="2">Whole animal</tissue>
    </source>
</reference>
<dbReference type="OrthoDB" id="5988617at2759"/>
<sequence>MDALEQNEYDVFRRDLYRVAVSKEFEPNRRIVKSIDEDDDDVEDFDDLETLRLAALKSLGTKNSYGKRQSASADVGDTRHVSLAGEEKCDLQIVALERQDSFSSSSTDYEEIDLSEKSYHESGDNESDLDLVNSGSDDDFQSDSPKDDPEMENQEDSDGGLSEDDNVRNDTILTEEFAAENDNFSDQKDVDDHDILTDEDEFENISNDGEDEEEMNRDSEDNLENNSEQLEDEMADSDNEISISNDISITIANESLIVNSGVNLEIVDDEVDNNSELNQVDRSVSESINKNSLLSLQRIIVSRSDSEEEKDNHIESKTKTVDRNHSNGSQVPQEKVSKRDNPVVESVTVNTSAANIKTKVAPVNKGKLKQAISKSETSTNVTVTSLQEGKKSTSKPLTGEKQGIVTSSNFQKSKDLPPKEKLKDKDKENLNSKQVIQKCNEIVPVNAVSLENKAKTSGNKAISLESKATACSAKDASHENKATACSENDTNHENKATTFSEKAISHESKAKMCNDMETKPLVIELKSETKNEEKMDFDQLSIEDEDSDFEEEEENPPTVKSRVGLKKIPTDCRKRRRSNSKESDRKKRSHSPERSRTSSRSYHSHSLSRDRLQDPYLHNRFRERHLHRRSHSPSTDRIHRRQNYSHRQRSRSRDRKHERISRDSQNNRFHHYHSRSDSQTRSRRTRKLIKSNIEKSDKRDSMKSDVKKHLERKDKSKDKITTTHSSTSPRKEMRNQDKSDTEKMSKVRGASSTIKHGASESKSTSKRTVQRDVDGAIIVKPKDLRSRLSGKKGGERKATQNEELNKKRSPKRETKKFARERELDVRIQQIKQRNEIILKRAKEVQAEKKKFSS</sequence>
<evidence type="ECO:0000256" key="1">
    <source>
        <dbReference type="SAM" id="MobiDB-lite"/>
    </source>
</evidence>
<feature type="compositionally biased region" description="Polar residues" evidence="1">
    <location>
        <begin position="373"/>
        <end position="387"/>
    </location>
</feature>
<feature type="compositionally biased region" description="Acidic residues" evidence="1">
    <location>
        <begin position="149"/>
        <end position="164"/>
    </location>
</feature>
<accession>A0A3M6UKB6</accession>
<protein>
    <submittedName>
        <fullName evidence="2">Uncharacterized protein</fullName>
    </submittedName>
</protein>
<dbReference type="EMBL" id="RCHS01001352">
    <property type="protein sequence ID" value="RMX53964.1"/>
    <property type="molecule type" value="Genomic_DNA"/>
</dbReference>
<feature type="compositionally biased region" description="Basic and acidic residues" evidence="1">
    <location>
        <begin position="769"/>
        <end position="820"/>
    </location>
</feature>
<gene>
    <name evidence="2" type="ORF">pdam_00020904</name>
</gene>
<evidence type="ECO:0000313" key="2">
    <source>
        <dbReference type="EMBL" id="RMX53964.1"/>
    </source>
</evidence>
<feature type="compositionally biased region" description="Basic and acidic residues" evidence="1">
    <location>
        <begin position="185"/>
        <end position="196"/>
    </location>
</feature>
<feature type="compositionally biased region" description="Basic and acidic residues" evidence="1">
    <location>
        <begin position="526"/>
        <end position="537"/>
    </location>
</feature>
<feature type="compositionally biased region" description="Basic and acidic residues" evidence="1">
    <location>
        <begin position="310"/>
        <end position="325"/>
    </location>
</feature>
<feature type="compositionally biased region" description="Basic residues" evidence="1">
    <location>
        <begin position="619"/>
        <end position="631"/>
    </location>
</feature>
<proteinExistence type="predicted"/>
<feature type="compositionally biased region" description="Acidic residues" evidence="1">
    <location>
        <begin position="197"/>
        <end position="215"/>
    </location>
</feature>
<feature type="compositionally biased region" description="Basic and acidic residues" evidence="1">
    <location>
        <begin position="412"/>
        <end position="430"/>
    </location>
</feature>